<dbReference type="PROSITE" id="PS51898">
    <property type="entry name" value="TYR_RECOMBINASE"/>
    <property type="match status" value="1"/>
</dbReference>
<dbReference type="Pfam" id="PF00589">
    <property type="entry name" value="Phage_integrase"/>
    <property type="match status" value="1"/>
</dbReference>
<dbReference type="InterPro" id="IPR002104">
    <property type="entry name" value="Integrase_catalytic"/>
</dbReference>
<evidence type="ECO:0000256" key="1">
    <source>
        <dbReference type="ARBA" id="ARBA00023172"/>
    </source>
</evidence>
<name>A0A238LNE3_9RHOB</name>
<keyword evidence="4" id="KW-1185">Reference proteome</keyword>
<dbReference type="EMBL" id="FXZK01000039">
    <property type="protein sequence ID" value="SMY10406.1"/>
    <property type="molecule type" value="Genomic_DNA"/>
</dbReference>
<dbReference type="Gene3D" id="1.10.443.10">
    <property type="entry name" value="Intergrase catalytic core"/>
    <property type="match status" value="1"/>
</dbReference>
<feature type="domain" description="Tyr recombinase" evidence="2">
    <location>
        <begin position="134"/>
        <end position="337"/>
    </location>
</feature>
<keyword evidence="1" id="KW-0233">DNA recombination</keyword>
<dbReference type="GO" id="GO:0015074">
    <property type="term" value="P:DNA integration"/>
    <property type="evidence" value="ECO:0007669"/>
    <property type="project" value="InterPro"/>
</dbReference>
<dbReference type="AlphaFoldDB" id="A0A238LNE3"/>
<protein>
    <submittedName>
        <fullName evidence="3">Site-specific tyrosine recombinase XerC</fullName>
    </submittedName>
</protein>
<dbReference type="InterPro" id="IPR011010">
    <property type="entry name" value="DNA_brk_join_enz"/>
</dbReference>
<proteinExistence type="predicted"/>
<dbReference type="InterPro" id="IPR013762">
    <property type="entry name" value="Integrase-like_cat_sf"/>
</dbReference>
<accession>A0A238LNE3</accession>
<dbReference type="SUPFAM" id="SSF56349">
    <property type="entry name" value="DNA breaking-rejoining enzymes"/>
    <property type="match status" value="1"/>
</dbReference>
<dbReference type="GO" id="GO:0006310">
    <property type="term" value="P:DNA recombination"/>
    <property type="evidence" value="ECO:0007669"/>
    <property type="project" value="UniProtKB-KW"/>
</dbReference>
<dbReference type="OrthoDB" id="7363113at2"/>
<evidence type="ECO:0000259" key="2">
    <source>
        <dbReference type="PROSITE" id="PS51898"/>
    </source>
</evidence>
<evidence type="ECO:0000313" key="3">
    <source>
        <dbReference type="EMBL" id="SMY10406.1"/>
    </source>
</evidence>
<gene>
    <name evidence="3" type="ORF">LOM8899_04588</name>
</gene>
<evidence type="ECO:0000313" key="4">
    <source>
        <dbReference type="Proteomes" id="UP000201613"/>
    </source>
</evidence>
<organism evidence="3 4">
    <name type="scientific">Flavimaricola marinus</name>
    <dbReference type="NCBI Taxonomy" id="1819565"/>
    <lineage>
        <taxon>Bacteria</taxon>
        <taxon>Pseudomonadati</taxon>
        <taxon>Pseudomonadota</taxon>
        <taxon>Alphaproteobacteria</taxon>
        <taxon>Rhodobacterales</taxon>
        <taxon>Paracoccaceae</taxon>
        <taxon>Flavimaricola</taxon>
    </lineage>
</organism>
<sequence>MTFNPPRAEWPSSDKVMWQTLWSDAGPLDDPGPLAHLRQTTHNSLEPRYARWIKWLRAHDVASLNLHPADRATVSRLQKWLATLEHTRPMTRLSYIDGVLRILVAAAPEMDWSLQRRLLDGLRRAAGRGDQSRKSGRVLSSAVLLQLGLNHAGPYSEAAATPLERKKRLRDGAMIALLAVLPMRRRSFCELALDRSVHVDGARILICLSEDMTKTAVSWETAVPHQVEPTLRRYIEDARPFLMSRGDQHHDILWVGKKGEIIGQNYIGSRIGKLTKRLTGKRVSPHLFRDAAATTMVRTSPQASRLIQPVLAHSSPRTAERHYIHAQTIDAGRDYASLIGKLKKDTR</sequence>
<dbReference type="RefSeq" id="WP_093994515.1">
    <property type="nucleotide sequence ID" value="NZ_FXZK01000039.1"/>
</dbReference>
<dbReference type="Proteomes" id="UP000201613">
    <property type="component" value="Unassembled WGS sequence"/>
</dbReference>
<dbReference type="GO" id="GO:0003677">
    <property type="term" value="F:DNA binding"/>
    <property type="evidence" value="ECO:0007669"/>
    <property type="project" value="InterPro"/>
</dbReference>
<reference evidence="4" key="1">
    <citation type="submission" date="2017-05" db="EMBL/GenBank/DDBJ databases">
        <authorList>
            <person name="Rodrigo-Torres L."/>
            <person name="Arahal R. D."/>
            <person name="Lucena T."/>
        </authorList>
    </citation>
    <scope>NUCLEOTIDE SEQUENCE [LARGE SCALE GENOMIC DNA]</scope>
    <source>
        <strain evidence="4">CECT 8899</strain>
    </source>
</reference>